<dbReference type="Proteomes" id="UP000317909">
    <property type="component" value="Chromosome"/>
</dbReference>
<evidence type="ECO:0000313" key="1">
    <source>
        <dbReference type="EMBL" id="QDT73517.1"/>
    </source>
</evidence>
<keyword evidence="2" id="KW-1185">Reference proteome</keyword>
<evidence type="ECO:0000313" key="2">
    <source>
        <dbReference type="Proteomes" id="UP000317909"/>
    </source>
</evidence>
<reference evidence="1 2" key="1">
    <citation type="submission" date="2019-02" db="EMBL/GenBank/DDBJ databases">
        <title>Deep-cultivation of Planctomycetes and their phenomic and genomic characterization uncovers novel biology.</title>
        <authorList>
            <person name="Wiegand S."/>
            <person name="Jogler M."/>
            <person name="Boedeker C."/>
            <person name="Pinto D."/>
            <person name="Vollmers J."/>
            <person name="Rivas-Marin E."/>
            <person name="Kohn T."/>
            <person name="Peeters S.H."/>
            <person name="Heuer A."/>
            <person name="Rast P."/>
            <person name="Oberbeckmann S."/>
            <person name="Bunk B."/>
            <person name="Jeske O."/>
            <person name="Meyerdierks A."/>
            <person name="Storesund J.E."/>
            <person name="Kallscheuer N."/>
            <person name="Luecker S."/>
            <person name="Lage O.M."/>
            <person name="Pohl T."/>
            <person name="Merkel B.J."/>
            <person name="Hornburger P."/>
            <person name="Mueller R.-W."/>
            <person name="Bruemmer F."/>
            <person name="Labrenz M."/>
            <person name="Spormann A.M."/>
            <person name="Op den Camp H."/>
            <person name="Overmann J."/>
            <person name="Amann R."/>
            <person name="Jetten M.S.M."/>
            <person name="Mascher T."/>
            <person name="Medema M.H."/>
            <person name="Devos D.P."/>
            <person name="Kaster A.-K."/>
            <person name="Ovreas L."/>
            <person name="Rohde M."/>
            <person name="Galperin M.Y."/>
            <person name="Jogler C."/>
        </authorList>
    </citation>
    <scope>NUCLEOTIDE SEQUENCE [LARGE SCALE GENOMIC DNA]</scope>
    <source>
        <strain evidence="1 2">I41</strain>
    </source>
</reference>
<dbReference type="AlphaFoldDB" id="A0A517TYR4"/>
<sequence length="126" mass="13152">MSSSGDISPHHLAQAGSALDTIGPGDDPAVAGAAQISGNLQGLLDASRHEASRWKRELRLGAKNYLLMGSDNGDKAAAVLYGIIASIKANQVEPIAYVRDLLTQSSLNTPPEVATLLPDAWLATHP</sequence>
<dbReference type="OrthoDB" id="288185at2"/>
<accession>A0A517TYR4</accession>
<evidence type="ECO:0008006" key="3">
    <source>
        <dbReference type="Google" id="ProtNLM"/>
    </source>
</evidence>
<dbReference type="EMBL" id="CP036339">
    <property type="protein sequence ID" value="QDT73517.1"/>
    <property type="molecule type" value="Genomic_DNA"/>
</dbReference>
<name>A0A517TYR4_9BACT</name>
<gene>
    <name evidence="1" type="ORF">I41_27060</name>
</gene>
<proteinExistence type="predicted"/>
<organism evidence="1 2">
    <name type="scientific">Lacipirellula limnantheis</name>
    <dbReference type="NCBI Taxonomy" id="2528024"/>
    <lineage>
        <taxon>Bacteria</taxon>
        <taxon>Pseudomonadati</taxon>
        <taxon>Planctomycetota</taxon>
        <taxon>Planctomycetia</taxon>
        <taxon>Pirellulales</taxon>
        <taxon>Lacipirellulaceae</taxon>
        <taxon>Lacipirellula</taxon>
    </lineage>
</organism>
<dbReference type="KEGG" id="llh:I41_27060"/>
<protein>
    <recommendedName>
        <fullName evidence="3">Transposase IS66 C-terminal domain-containing protein</fullName>
    </recommendedName>
</protein>
<dbReference type="RefSeq" id="WP_145433096.1">
    <property type="nucleotide sequence ID" value="NZ_CP036339.1"/>
</dbReference>